<organism evidence="7 8">
    <name type="scientific">Alistipes onderdonkii</name>
    <dbReference type="NCBI Taxonomy" id="328813"/>
    <lineage>
        <taxon>Bacteria</taxon>
        <taxon>Pseudomonadati</taxon>
        <taxon>Bacteroidota</taxon>
        <taxon>Bacteroidia</taxon>
        <taxon>Bacteroidales</taxon>
        <taxon>Rikenellaceae</taxon>
        <taxon>Alistipes</taxon>
    </lineage>
</organism>
<dbReference type="GO" id="GO:0006304">
    <property type="term" value="P:DNA modification"/>
    <property type="evidence" value="ECO:0007669"/>
    <property type="project" value="InterPro"/>
</dbReference>
<dbReference type="InterPro" id="IPR002052">
    <property type="entry name" value="DNA_methylase_N6_adenine_CS"/>
</dbReference>
<dbReference type="GO" id="GO:0032259">
    <property type="term" value="P:methylation"/>
    <property type="evidence" value="ECO:0007669"/>
    <property type="project" value="UniProtKB-KW"/>
</dbReference>
<dbReference type="Pfam" id="PF07669">
    <property type="entry name" value="Eco57I"/>
    <property type="match status" value="1"/>
</dbReference>
<dbReference type="Gene3D" id="3.40.50.150">
    <property type="entry name" value="Vaccinia Virus protein VP39"/>
    <property type="match status" value="1"/>
</dbReference>
<dbReference type="PROSITE" id="PS00092">
    <property type="entry name" value="N6_MTASE"/>
    <property type="match status" value="1"/>
</dbReference>
<evidence type="ECO:0000256" key="1">
    <source>
        <dbReference type="ARBA" id="ARBA00011900"/>
    </source>
</evidence>
<dbReference type="EC" id="2.1.1.72" evidence="1"/>
<dbReference type="PRINTS" id="PR00507">
    <property type="entry name" value="N12N6MTFRASE"/>
</dbReference>
<evidence type="ECO:0000256" key="2">
    <source>
        <dbReference type="ARBA" id="ARBA00022603"/>
    </source>
</evidence>
<evidence type="ECO:0000256" key="4">
    <source>
        <dbReference type="ARBA" id="ARBA00022691"/>
    </source>
</evidence>
<dbReference type="InterPro" id="IPR011639">
    <property type="entry name" value="MethylTrfase_TaqI-like_dom"/>
</dbReference>
<dbReference type="RefSeq" id="WP_082426677.1">
    <property type="nucleotide sequence ID" value="NZ_JADMQE010000005.1"/>
</dbReference>
<comment type="caution">
    <text evidence="7">The sequence shown here is derived from an EMBL/GenBank/DDBJ whole genome shotgun (WGS) entry which is preliminary data.</text>
</comment>
<evidence type="ECO:0000313" key="8">
    <source>
        <dbReference type="Proteomes" id="UP000323119"/>
    </source>
</evidence>
<comment type="catalytic activity">
    <reaction evidence="5">
        <text>a 2'-deoxyadenosine in DNA + S-adenosyl-L-methionine = an N(6)-methyl-2'-deoxyadenosine in DNA + S-adenosyl-L-homocysteine + H(+)</text>
        <dbReference type="Rhea" id="RHEA:15197"/>
        <dbReference type="Rhea" id="RHEA-COMP:12418"/>
        <dbReference type="Rhea" id="RHEA-COMP:12419"/>
        <dbReference type="ChEBI" id="CHEBI:15378"/>
        <dbReference type="ChEBI" id="CHEBI:57856"/>
        <dbReference type="ChEBI" id="CHEBI:59789"/>
        <dbReference type="ChEBI" id="CHEBI:90615"/>
        <dbReference type="ChEBI" id="CHEBI:90616"/>
        <dbReference type="EC" id="2.1.1.72"/>
    </reaction>
</comment>
<keyword evidence="4" id="KW-0949">S-adenosyl-L-methionine</keyword>
<name>A0A9P4DNH6_9BACT</name>
<keyword evidence="2 7" id="KW-0489">Methyltransferase</keyword>
<feature type="domain" description="Type II methyltransferase M.TaqI-like" evidence="6">
    <location>
        <begin position="157"/>
        <end position="309"/>
    </location>
</feature>
<dbReference type="PANTHER" id="PTHR33841">
    <property type="entry name" value="DNA METHYLTRANSFERASE YEEA-RELATED"/>
    <property type="match status" value="1"/>
</dbReference>
<proteinExistence type="predicted"/>
<dbReference type="SUPFAM" id="SSF53335">
    <property type="entry name" value="S-adenosyl-L-methionine-dependent methyltransferases"/>
    <property type="match status" value="1"/>
</dbReference>
<evidence type="ECO:0000313" key="7">
    <source>
        <dbReference type="EMBL" id="KAA2558931.1"/>
    </source>
</evidence>
<dbReference type="AlphaFoldDB" id="A0A9P4DNH6"/>
<dbReference type="Proteomes" id="UP000323119">
    <property type="component" value="Unassembled WGS sequence"/>
</dbReference>
<keyword evidence="3" id="KW-0808">Transferase</keyword>
<protein>
    <recommendedName>
        <fullName evidence="1">site-specific DNA-methyltransferase (adenine-specific)</fullName>
        <ecNumber evidence="1">2.1.1.72</ecNumber>
    </recommendedName>
</protein>
<dbReference type="InterPro" id="IPR029063">
    <property type="entry name" value="SAM-dependent_MTases_sf"/>
</dbReference>
<accession>A0A9P4DNH6</accession>
<reference evidence="7 8" key="1">
    <citation type="journal article" date="2019" name="Nat. Med.">
        <title>A library of human gut bacterial isolates paired with longitudinal multiomics data enables mechanistic microbiome research.</title>
        <authorList>
            <person name="Poyet M."/>
            <person name="Groussin M."/>
            <person name="Gibbons S.M."/>
            <person name="Avila-Pacheco J."/>
            <person name="Jiang X."/>
            <person name="Kearney S.M."/>
            <person name="Perrotta A.R."/>
            <person name="Berdy B."/>
            <person name="Zhao S."/>
            <person name="Lieberman T.D."/>
            <person name="Swanson P.K."/>
            <person name="Smith M."/>
            <person name="Roesemann S."/>
            <person name="Alexander J.E."/>
            <person name="Rich S.A."/>
            <person name="Livny J."/>
            <person name="Vlamakis H."/>
            <person name="Clish C."/>
            <person name="Bullock K."/>
            <person name="Deik A."/>
            <person name="Scott J."/>
            <person name="Pierce K.A."/>
            <person name="Xavier R.J."/>
            <person name="Alm E.J."/>
        </authorList>
    </citation>
    <scope>NUCLEOTIDE SEQUENCE [LARGE SCALE GENOMIC DNA]</scope>
    <source>
        <strain evidence="7 8">BIOML-A204</strain>
    </source>
</reference>
<dbReference type="GO" id="GO:0003676">
    <property type="term" value="F:nucleic acid binding"/>
    <property type="evidence" value="ECO:0007669"/>
    <property type="project" value="InterPro"/>
</dbReference>
<dbReference type="InterPro" id="IPR050953">
    <property type="entry name" value="N4_N6_ade-DNA_methylase"/>
</dbReference>
<sequence length="624" mass="72856">MSSASLNRTILQYFRKFCHHETHYIDSLIISTYVHQHGLDIRHNILLKSHLLARNNADLNDFLAYLNKKEVKLEIEDLIEFFEFVISPIDREVNGSVYTPRYIREYIINFVLSKFETQKLGYIMYGDISCGCGGFFLTLVQRIHILTGISYQQLYANCIFGVDIKDYCISRTKLLLSLFAITDGEDIESFDFNLFVANSLNFEWETVPVIRERGGFDVIIGNPPYVGASKIDLESRGLLKKWSVAKYGKADLYIPFFQIALENLKKNGWLGYITVNNFYRSLNGRGVREYFSTNKFNLIMIDFGSEQVFRARSTYTCLCFINKIDTGRISYVKCLSTELLSISETQYIEVPYETTNKQDVWLLQRHSVSENIRRIENTGIPLGKLFLIKNGFATLKNEIYLFSPESQSDNTFTFQKNGIRYEIEKRICRPAVKPNILKNESDITENLEQLIFPYIVVGNKVLVMSETLIQQEYPLAYAYLSDFKIPLSERDKGNRKYEEWFAFGRSQALDIKGYKLLFPYLSDKPYFVFTDELDLLFYNGYALVSDTEDELRFIQKILKSDVFWYYIKHTSKPYGGDYFALAKNYVKNFGVYNFSNDQKQRILEIEDSKELNDLLCRLYNIDIL</sequence>
<evidence type="ECO:0000256" key="3">
    <source>
        <dbReference type="ARBA" id="ARBA00022679"/>
    </source>
</evidence>
<dbReference type="GO" id="GO:0009007">
    <property type="term" value="F:site-specific DNA-methyltransferase (adenine-specific) activity"/>
    <property type="evidence" value="ECO:0007669"/>
    <property type="project" value="UniProtKB-EC"/>
</dbReference>
<dbReference type="EMBL" id="VVUY01000010">
    <property type="protein sequence ID" value="KAA2558931.1"/>
    <property type="molecule type" value="Genomic_DNA"/>
</dbReference>
<dbReference type="PANTHER" id="PTHR33841:SF1">
    <property type="entry name" value="DNA METHYLTRANSFERASE A"/>
    <property type="match status" value="1"/>
</dbReference>
<gene>
    <name evidence="7" type="ORF">F2S36_11635</name>
</gene>
<evidence type="ECO:0000256" key="5">
    <source>
        <dbReference type="ARBA" id="ARBA00047942"/>
    </source>
</evidence>
<evidence type="ECO:0000259" key="6">
    <source>
        <dbReference type="Pfam" id="PF07669"/>
    </source>
</evidence>